<evidence type="ECO:0000313" key="1">
    <source>
        <dbReference type="EMBL" id="KAJ1127246.1"/>
    </source>
</evidence>
<proteinExistence type="predicted"/>
<keyword evidence="2" id="KW-1185">Reference proteome</keyword>
<comment type="caution">
    <text evidence="1">The sequence shown here is derived from an EMBL/GenBank/DDBJ whole genome shotgun (WGS) entry which is preliminary data.</text>
</comment>
<dbReference type="EMBL" id="JANPWB010000011">
    <property type="protein sequence ID" value="KAJ1127246.1"/>
    <property type="molecule type" value="Genomic_DNA"/>
</dbReference>
<organism evidence="1 2">
    <name type="scientific">Pleurodeles waltl</name>
    <name type="common">Iberian ribbed newt</name>
    <dbReference type="NCBI Taxonomy" id="8319"/>
    <lineage>
        <taxon>Eukaryota</taxon>
        <taxon>Metazoa</taxon>
        <taxon>Chordata</taxon>
        <taxon>Craniata</taxon>
        <taxon>Vertebrata</taxon>
        <taxon>Euteleostomi</taxon>
        <taxon>Amphibia</taxon>
        <taxon>Batrachia</taxon>
        <taxon>Caudata</taxon>
        <taxon>Salamandroidea</taxon>
        <taxon>Salamandridae</taxon>
        <taxon>Pleurodelinae</taxon>
        <taxon>Pleurodeles</taxon>
    </lineage>
</organism>
<gene>
    <name evidence="1" type="ORF">NDU88_005649</name>
</gene>
<accession>A0AAV7PGB2</accession>
<evidence type="ECO:0000313" key="2">
    <source>
        <dbReference type="Proteomes" id="UP001066276"/>
    </source>
</evidence>
<protein>
    <submittedName>
        <fullName evidence="1">Uncharacterized protein</fullName>
    </submittedName>
</protein>
<sequence length="94" mass="10593">MHLAKVMGAEEYSVEELAVVLLDTEKADEVIGWRYLFATFTTMKFGRQFQKLATLQARVKTNDYISPEWELQRGTLQVCPLPALTCIGGRVNGV</sequence>
<name>A0AAV7PGB2_PLEWA</name>
<dbReference type="Proteomes" id="UP001066276">
    <property type="component" value="Chromosome 7"/>
</dbReference>
<dbReference type="AlphaFoldDB" id="A0AAV7PGB2"/>
<reference evidence="1" key="1">
    <citation type="journal article" date="2022" name="bioRxiv">
        <title>Sequencing and chromosome-scale assembly of the giantPleurodeles waltlgenome.</title>
        <authorList>
            <person name="Brown T."/>
            <person name="Elewa A."/>
            <person name="Iarovenko S."/>
            <person name="Subramanian E."/>
            <person name="Araus A.J."/>
            <person name="Petzold A."/>
            <person name="Susuki M."/>
            <person name="Suzuki K.-i.T."/>
            <person name="Hayashi T."/>
            <person name="Toyoda A."/>
            <person name="Oliveira C."/>
            <person name="Osipova E."/>
            <person name="Leigh N.D."/>
            <person name="Simon A."/>
            <person name="Yun M.H."/>
        </authorList>
    </citation>
    <scope>NUCLEOTIDE SEQUENCE</scope>
    <source>
        <strain evidence="1">20211129_DDA</strain>
        <tissue evidence="1">Liver</tissue>
    </source>
</reference>